<evidence type="ECO:0000313" key="5">
    <source>
        <dbReference type="Proteomes" id="UP001152172"/>
    </source>
</evidence>
<accession>A0A9X3LEP3</accession>
<dbReference type="InterPro" id="IPR041262">
    <property type="entry name" value="GerD_central"/>
</dbReference>
<feature type="compositionally biased region" description="Basic and acidic residues" evidence="1">
    <location>
        <begin position="171"/>
        <end position="180"/>
    </location>
</feature>
<feature type="signal peptide" evidence="2">
    <location>
        <begin position="1"/>
        <end position="21"/>
    </location>
</feature>
<dbReference type="Pfam" id="PF17898">
    <property type="entry name" value="GerD"/>
    <property type="match status" value="1"/>
</dbReference>
<evidence type="ECO:0000256" key="1">
    <source>
        <dbReference type="SAM" id="MobiDB-lite"/>
    </source>
</evidence>
<feature type="chain" id="PRO_5040798337" evidence="2">
    <location>
        <begin position="22"/>
        <end position="205"/>
    </location>
</feature>
<evidence type="ECO:0000313" key="4">
    <source>
        <dbReference type="EMBL" id="MCZ8535551.1"/>
    </source>
</evidence>
<sequence length="205" mass="23072">MKYFALLLLSLGLLTSCSSPATQPSYEENKKMFIDALQTEDGKKAIRTLLSDPQFKELLVLDSEQVKTSVEQTMLSKEAEDFWKEVYSDPKFSETMAKSMVKQQEELMKALMKDPNYLKDLESFFSSAEMKKELAKVLESSDMRKEMQKVVEETIKSPLLQAKWQKLVEEAGGKTEKAEGGAEGGEEEGGAAGSSEEDKKKEEEK</sequence>
<feature type="region of interest" description="Disordered" evidence="1">
    <location>
        <begin position="171"/>
        <end position="205"/>
    </location>
</feature>
<feature type="compositionally biased region" description="Basic and acidic residues" evidence="1">
    <location>
        <begin position="196"/>
        <end position="205"/>
    </location>
</feature>
<keyword evidence="5" id="KW-1185">Reference proteome</keyword>
<keyword evidence="2" id="KW-0732">Signal</keyword>
<protein>
    <submittedName>
        <fullName evidence="4">Spore germination lipoprotein GerD</fullName>
    </submittedName>
</protein>
<dbReference type="NCBIfam" id="NF040801">
    <property type="entry name" value="spore_GerD"/>
    <property type="match status" value="1"/>
</dbReference>
<evidence type="ECO:0000259" key="3">
    <source>
        <dbReference type="Pfam" id="PF17898"/>
    </source>
</evidence>
<comment type="caution">
    <text evidence="4">The sequence shown here is derived from an EMBL/GenBank/DDBJ whole genome shotgun (WGS) entry which is preliminary data.</text>
</comment>
<dbReference type="Proteomes" id="UP001152172">
    <property type="component" value="Unassembled WGS sequence"/>
</dbReference>
<reference evidence="4" key="1">
    <citation type="submission" date="2022-05" db="EMBL/GenBank/DDBJ databases">
        <authorList>
            <person name="Colautti A."/>
            <person name="Iacumin L."/>
        </authorList>
    </citation>
    <scope>NUCLEOTIDE SEQUENCE</scope>
    <source>
        <strain evidence="4">DSM 30747</strain>
    </source>
</reference>
<dbReference type="EMBL" id="JAMKBI010000030">
    <property type="protein sequence ID" value="MCZ8535551.1"/>
    <property type="molecule type" value="Genomic_DNA"/>
</dbReference>
<name>A0A9X3LEP3_9BACI</name>
<gene>
    <name evidence="4" type="primary">gerD</name>
    <name evidence="4" type="ORF">M9R61_19850</name>
</gene>
<proteinExistence type="predicted"/>
<dbReference type="PROSITE" id="PS51257">
    <property type="entry name" value="PROKAR_LIPOPROTEIN"/>
    <property type="match status" value="1"/>
</dbReference>
<dbReference type="AlphaFoldDB" id="A0A9X3LEP3"/>
<evidence type="ECO:0000256" key="2">
    <source>
        <dbReference type="SAM" id="SignalP"/>
    </source>
</evidence>
<keyword evidence="4" id="KW-0449">Lipoprotein</keyword>
<organism evidence="4 5">
    <name type="scientific">Psychrobacillus psychrodurans</name>
    <dbReference type="NCBI Taxonomy" id="126157"/>
    <lineage>
        <taxon>Bacteria</taxon>
        <taxon>Bacillati</taxon>
        <taxon>Bacillota</taxon>
        <taxon>Bacilli</taxon>
        <taxon>Bacillales</taxon>
        <taxon>Bacillaceae</taxon>
        <taxon>Psychrobacillus</taxon>
    </lineage>
</organism>
<feature type="domain" description="Spore germination GerD central core" evidence="3">
    <location>
        <begin position="59"/>
        <end position="171"/>
    </location>
</feature>